<dbReference type="Pfam" id="PF01757">
    <property type="entry name" value="Acyl_transf_3"/>
    <property type="match status" value="1"/>
</dbReference>
<dbReference type="InterPro" id="IPR050879">
    <property type="entry name" value="Acyltransferase_3"/>
</dbReference>
<sequence>MIRHFIVLNGETIESGIRFLSFSIFIFFILSGMLVFASFEKNPEIKTYFKKRFLRIYPAYAFVIVFFSIILVSVSQLGFSDYFSGDYIRYLISNLAFLNFLQPCINDVFSNNAICAINGSLWTLKIEVGFYLLLPIMYWILKSYRYRTQNIILISIYLLACLYFYYLAEIKDNYLYAKQLPGAMMYFASGMLLYRNYHFLRNNIKLFTLPAVVIIVLHLWLTPIYVLFPISLAILVFWLSFSLRTIDISFLKADLSYGIFLFHFPIIQLFAHWEITQQYPILAFILVLIITIGLAYFSWNILEKPFIKRK</sequence>
<dbReference type="PANTHER" id="PTHR23028">
    <property type="entry name" value="ACETYLTRANSFERASE"/>
    <property type="match status" value="1"/>
</dbReference>
<keyword evidence="4" id="KW-1185">Reference proteome</keyword>
<gene>
    <name evidence="3" type="ORF">BPO_1120</name>
</gene>
<feature type="domain" description="Acyltransferase 3" evidence="2">
    <location>
        <begin position="18"/>
        <end position="297"/>
    </location>
</feature>
<dbReference type="PANTHER" id="PTHR23028:SF53">
    <property type="entry name" value="ACYL_TRANSF_3 DOMAIN-CONTAINING PROTEIN"/>
    <property type="match status" value="1"/>
</dbReference>
<dbReference type="InterPro" id="IPR002656">
    <property type="entry name" value="Acyl_transf_3_dom"/>
</dbReference>
<keyword evidence="1" id="KW-0472">Membrane</keyword>
<dbReference type="KEGG" id="bpor:BPO_1120"/>
<organism evidence="3 4">
    <name type="scientific">Bergeyella porcorum</name>
    <dbReference type="NCBI Taxonomy" id="1735111"/>
    <lineage>
        <taxon>Bacteria</taxon>
        <taxon>Pseudomonadati</taxon>
        <taxon>Bacteroidota</taxon>
        <taxon>Flavobacteriia</taxon>
        <taxon>Flavobacteriales</taxon>
        <taxon>Weeksellaceae</taxon>
        <taxon>Bergeyella</taxon>
    </lineage>
</organism>
<protein>
    <recommendedName>
        <fullName evidence="2">Acyltransferase 3 domain-containing protein</fullName>
    </recommendedName>
</protein>
<keyword evidence="1" id="KW-1133">Transmembrane helix</keyword>
<feature type="transmembrane region" description="Helical" evidence="1">
    <location>
        <begin position="128"/>
        <end position="144"/>
    </location>
</feature>
<dbReference type="EMBL" id="CP136426">
    <property type="protein sequence ID" value="WOC51767.1"/>
    <property type="molecule type" value="Genomic_DNA"/>
</dbReference>
<evidence type="ECO:0000259" key="2">
    <source>
        <dbReference type="Pfam" id="PF01757"/>
    </source>
</evidence>
<feature type="transmembrane region" description="Helical" evidence="1">
    <location>
        <begin position="255"/>
        <end position="273"/>
    </location>
</feature>
<dbReference type="Proteomes" id="UP001432059">
    <property type="component" value="Chromosome"/>
</dbReference>
<dbReference type="GO" id="GO:0000271">
    <property type="term" value="P:polysaccharide biosynthetic process"/>
    <property type="evidence" value="ECO:0007669"/>
    <property type="project" value="TreeGrafter"/>
</dbReference>
<dbReference type="AlphaFoldDB" id="A0AAU0F0R6"/>
<feature type="transmembrane region" description="Helical" evidence="1">
    <location>
        <begin position="20"/>
        <end position="39"/>
    </location>
</feature>
<proteinExistence type="predicted"/>
<reference evidence="3" key="1">
    <citation type="submission" date="2023-10" db="EMBL/GenBank/DDBJ databases">
        <title>Characterization and whole genome sequencing of a novel strain of Bergeyella porcorum QD2021 isolated from pig.</title>
        <authorList>
            <person name="Liu G."/>
            <person name="Chen C."/>
            <person name="Han X."/>
        </authorList>
    </citation>
    <scope>NUCLEOTIDE SEQUENCE</scope>
    <source>
        <strain evidence="3">QD2021</strain>
    </source>
</reference>
<dbReference type="GO" id="GO:0016747">
    <property type="term" value="F:acyltransferase activity, transferring groups other than amino-acyl groups"/>
    <property type="evidence" value="ECO:0007669"/>
    <property type="project" value="InterPro"/>
</dbReference>
<keyword evidence="1" id="KW-0812">Transmembrane</keyword>
<accession>A0AAU0F0R6</accession>
<evidence type="ECO:0000313" key="3">
    <source>
        <dbReference type="EMBL" id="WOC51767.1"/>
    </source>
</evidence>
<evidence type="ECO:0000313" key="4">
    <source>
        <dbReference type="Proteomes" id="UP001432059"/>
    </source>
</evidence>
<evidence type="ECO:0000256" key="1">
    <source>
        <dbReference type="SAM" id="Phobius"/>
    </source>
</evidence>
<feature type="transmembrane region" description="Helical" evidence="1">
    <location>
        <begin position="151"/>
        <end position="168"/>
    </location>
</feature>
<feature type="transmembrane region" description="Helical" evidence="1">
    <location>
        <begin position="227"/>
        <end position="243"/>
    </location>
</feature>
<dbReference type="GO" id="GO:0016020">
    <property type="term" value="C:membrane"/>
    <property type="evidence" value="ECO:0007669"/>
    <property type="project" value="TreeGrafter"/>
</dbReference>
<feature type="transmembrane region" description="Helical" evidence="1">
    <location>
        <begin position="59"/>
        <end position="79"/>
    </location>
</feature>
<name>A0AAU0F0R6_9FLAO</name>
<feature type="transmembrane region" description="Helical" evidence="1">
    <location>
        <begin position="174"/>
        <end position="194"/>
    </location>
</feature>
<feature type="transmembrane region" description="Helical" evidence="1">
    <location>
        <begin position="279"/>
        <end position="302"/>
    </location>
</feature>